<reference evidence="4" key="2">
    <citation type="submission" date="2023-07" db="EMBL/GenBank/DDBJ databases">
        <title>Shewanella mangrovi sp. nov., an acetaldehyde- degrading bacterium isolated from mangrove sediment.</title>
        <authorList>
            <person name="Liu Y."/>
        </authorList>
    </citation>
    <scope>NUCLEOTIDE SEQUENCE [LARGE SCALE GENOMIC DNA]</scope>
    <source>
        <strain evidence="4">C32</strain>
    </source>
</reference>
<dbReference type="RefSeq" id="WP_238895199.1">
    <property type="nucleotide sequence ID" value="NZ_JAKOGG010000003.1"/>
</dbReference>
<evidence type="ECO:0000313" key="3">
    <source>
        <dbReference type="EMBL" id="MCS4555787.1"/>
    </source>
</evidence>
<dbReference type="Gene3D" id="3.90.1010.10">
    <property type="match status" value="1"/>
</dbReference>
<evidence type="ECO:0000313" key="4">
    <source>
        <dbReference type="Proteomes" id="UP001201549"/>
    </source>
</evidence>
<name>A0ABT2FHH3_9GAMM</name>
<organism evidence="3 4">
    <name type="scientific">Shewanella electrica</name>
    <dbReference type="NCBI Taxonomy" id="515560"/>
    <lineage>
        <taxon>Bacteria</taxon>
        <taxon>Pseudomonadati</taxon>
        <taxon>Pseudomonadota</taxon>
        <taxon>Gammaproteobacteria</taxon>
        <taxon>Alteromonadales</taxon>
        <taxon>Shewanellaceae</taxon>
        <taxon>Shewanella</taxon>
    </lineage>
</organism>
<evidence type="ECO:0000256" key="1">
    <source>
        <dbReference type="ARBA" id="ARBA00010282"/>
    </source>
</evidence>
<keyword evidence="4" id="KW-1185">Reference proteome</keyword>
<dbReference type="InterPro" id="IPR003808">
    <property type="entry name" value="Fe-S_metab-assoc_dom"/>
</dbReference>
<proteinExistence type="inferred from homology"/>
<gene>
    <name evidence="3" type="ORF">L9G74_04995</name>
</gene>
<comment type="similarity">
    <text evidence="1">Belongs to the SufE family.</text>
</comment>
<reference evidence="3 4" key="1">
    <citation type="submission" date="2022-02" db="EMBL/GenBank/DDBJ databases">
        <authorList>
            <person name="Zhuang L."/>
        </authorList>
    </citation>
    <scope>NUCLEOTIDE SEQUENCE [LARGE SCALE GENOMIC DNA]</scope>
    <source>
        <strain evidence="3 4">C32</strain>
    </source>
</reference>
<dbReference type="Proteomes" id="UP001201549">
    <property type="component" value="Unassembled WGS sequence"/>
</dbReference>
<accession>A0ABT2FHH3</accession>
<dbReference type="PANTHER" id="PTHR43597:SF5">
    <property type="entry name" value="SUFE-LIKE PROTEIN 2, CHLOROPLASTIC"/>
    <property type="match status" value="1"/>
</dbReference>
<dbReference type="PANTHER" id="PTHR43597">
    <property type="entry name" value="SULFUR ACCEPTOR PROTEIN CSDE"/>
    <property type="match status" value="1"/>
</dbReference>
<evidence type="ECO:0000259" key="2">
    <source>
        <dbReference type="Pfam" id="PF02657"/>
    </source>
</evidence>
<feature type="domain" description="Fe-S metabolism associated" evidence="2">
    <location>
        <begin position="25"/>
        <end position="143"/>
    </location>
</feature>
<dbReference type="SUPFAM" id="SSF82649">
    <property type="entry name" value="SufE/NifU"/>
    <property type="match status" value="1"/>
</dbReference>
<dbReference type="EMBL" id="JAKOGG010000003">
    <property type="protein sequence ID" value="MCS4555787.1"/>
    <property type="molecule type" value="Genomic_DNA"/>
</dbReference>
<dbReference type="Pfam" id="PF02657">
    <property type="entry name" value="SufE"/>
    <property type="match status" value="1"/>
</dbReference>
<sequence>MPLPAEQFLEFDQQGTPLLQDAATKVAHAKQWQDKYRLLMQLGKLLPVIDDAAKTEDALVDGCESAAWLFHFPLGDLHLFLADSDARIVKGLIVLLLAATNGKTTNEILAFDANAYFAELGLAGQLSPSRSNGLYALAAQIQRCAQ</sequence>
<comment type="caution">
    <text evidence="3">The sequence shown here is derived from an EMBL/GenBank/DDBJ whole genome shotgun (WGS) entry which is preliminary data.</text>
</comment>
<protein>
    <submittedName>
        <fullName evidence="3">SufE family protein</fullName>
    </submittedName>
</protein>